<protein>
    <submittedName>
        <fullName evidence="1">Uncharacterized protein</fullName>
    </submittedName>
</protein>
<name>A0A1I3Z8V8_HALDA</name>
<dbReference type="Proteomes" id="UP000183557">
    <property type="component" value="Unassembled WGS sequence"/>
</dbReference>
<evidence type="ECO:0000313" key="1">
    <source>
        <dbReference type="EMBL" id="SFK40413.1"/>
    </source>
</evidence>
<dbReference type="AlphaFoldDB" id="A0A1I3Z8V8"/>
<accession>A0A1I3Z8V8</accession>
<keyword evidence="2" id="KW-1185">Reference proteome</keyword>
<gene>
    <name evidence="1" type="ORF">SAMN04487936_11335</name>
</gene>
<evidence type="ECO:0000313" key="2">
    <source>
        <dbReference type="Proteomes" id="UP000183557"/>
    </source>
</evidence>
<reference evidence="2" key="1">
    <citation type="submission" date="2016-10" db="EMBL/GenBank/DDBJ databases">
        <authorList>
            <person name="Varghese N."/>
            <person name="Submissions S."/>
        </authorList>
    </citation>
    <scope>NUCLEOTIDE SEQUENCE [LARGE SCALE GENOMIC DNA]</scope>
    <source>
        <strain evidence="2">CGMCC 1.3704</strain>
    </source>
</reference>
<proteinExistence type="predicted"/>
<organism evidence="1 2">
    <name type="scientific">Halobacillus dabanensis</name>
    <dbReference type="NCBI Taxonomy" id="240302"/>
    <lineage>
        <taxon>Bacteria</taxon>
        <taxon>Bacillati</taxon>
        <taxon>Bacillota</taxon>
        <taxon>Bacilli</taxon>
        <taxon>Bacillales</taxon>
        <taxon>Bacillaceae</taxon>
        <taxon>Halobacillus</taxon>
    </lineage>
</organism>
<sequence>MPRVSRRWSWIKEKRKRLGRHEKHKTSSAVKCTFFTEMNDLCLECLGVGAGQKKNANALGDLKIVPSCMAMDKDLLHTQVFILVHPY</sequence>
<dbReference type="EMBL" id="FOSB01000013">
    <property type="protein sequence ID" value="SFK40413.1"/>
    <property type="molecule type" value="Genomic_DNA"/>
</dbReference>